<evidence type="ECO:0000313" key="2">
    <source>
        <dbReference type="EMBL" id="KIJ62742.1"/>
    </source>
</evidence>
<accession>A0A0C9WDT7</accession>
<dbReference type="AlphaFoldDB" id="A0A0C9WDT7"/>
<name>A0A0C9WDT7_9AGAM</name>
<evidence type="ECO:0000313" key="3">
    <source>
        <dbReference type="Proteomes" id="UP000053820"/>
    </source>
</evidence>
<reference evidence="2 3" key="1">
    <citation type="submission" date="2014-04" db="EMBL/GenBank/DDBJ databases">
        <title>Evolutionary Origins and Diversification of the Mycorrhizal Mutualists.</title>
        <authorList>
            <consortium name="DOE Joint Genome Institute"/>
            <consortium name="Mycorrhizal Genomics Consortium"/>
            <person name="Kohler A."/>
            <person name="Kuo A."/>
            <person name="Nagy L.G."/>
            <person name="Floudas D."/>
            <person name="Copeland A."/>
            <person name="Barry K.W."/>
            <person name="Cichocki N."/>
            <person name="Veneault-Fourrey C."/>
            <person name="LaButti K."/>
            <person name="Lindquist E.A."/>
            <person name="Lipzen A."/>
            <person name="Lundell T."/>
            <person name="Morin E."/>
            <person name="Murat C."/>
            <person name="Riley R."/>
            <person name="Ohm R."/>
            <person name="Sun H."/>
            <person name="Tunlid A."/>
            <person name="Henrissat B."/>
            <person name="Grigoriev I.V."/>
            <person name="Hibbett D.S."/>
            <person name="Martin F."/>
        </authorList>
    </citation>
    <scope>NUCLEOTIDE SEQUENCE [LARGE SCALE GENOMIC DNA]</scope>
    <source>
        <strain evidence="2 3">MD-312</strain>
    </source>
</reference>
<feature type="compositionally biased region" description="Basic and acidic residues" evidence="1">
    <location>
        <begin position="262"/>
        <end position="273"/>
    </location>
</feature>
<keyword evidence="3" id="KW-1185">Reference proteome</keyword>
<organism evidence="2 3">
    <name type="scientific">Hydnomerulius pinastri MD-312</name>
    <dbReference type="NCBI Taxonomy" id="994086"/>
    <lineage>
        <taxon>Eukaryota</taxon>
        <taxon>Fungi</taxon>
        <taxon>Dikarya</taxon>
        <taxon>Basidiomycota</taxon>
        <taxon>Agaricomycotina</taxon>
        <taxon>Agaricomycetes</taxon>
        <taxon>Agaricomycetidae</taxon>
        <taxon>Boletales</taxon>
        <taxon>Boletales incertae sedis</taxon>
        <taxon>Leucogyrophana</taxon>
    </lineage>
</organism>
<dbReference type="HOGENOM" id="CLU_066679_0_0_1"/>
<dbReference type="Proteomes" id="UP000053820">
    <property type="component" value="Unassembled WGS sequence"/>
</dbReference>
<dbReference type="EMBL" id="KN839854">
    <property type="protein sequence ID" value="KIJ62742.1"/>
    <property type="molecule type" value="Genomic_DNA"/>
</dbReference>
<sequence>MGSEQQYVDLLYRATKKFASWDPEVPVEVGDWGRFTTGRPRWAFWRAKRCLFVKEGNIYKDKIAEKYEIPEPRVIGEDSSDGLTWFTSPNVRDIDAESQTPLLPECDLKAGFQFSSDGGAVLVMAHDSLTTIDPASSLRRLLEVDTLRDRVLVSETHHCASYARYLASPRTGNVVIGLTAQPPPGAPSAQAEFKWVHSAIKGDFKSKADGTGERRCCPLYKIVSLKGAGQGGRRGSVDDEMPLPLPDAVPPWMAGNVPIGGSDDKKVSEFSKR</sequence>
<protein>
    <submittedName>
        <fullName evidence="2">Uncharacterized protein</fullName>
    </submittedName>
</protein>
<dbReference type="OrthoDB" id="3269947at2759"/>
<feature type="region of interest" description="Disordered" evidence="1">
    <location>
        <begin position="228"/>
        <end position="273"/>
    </location>
</feature>
<gene>
    <name evidence="2" type="ORF">HYDPIDRAFT_182752</name>
</gene>
<proteinExistence type="predicted"/>
<evidence type="ECO:0000256" key="1">
    <source>
        <dbReference type="SAM" id="MobiDB-lite"/>
    </source>
</evidence>